<sequence>MADPTLTISSESVCFIIVKAREFDAQDVVTDPDSGSNAADDGTASVLEAHADDLTQKELVAFINALSEEEQADLVALLWLGRGDGTMEDWDDLRDEAQRQHNNRTAAYLLGEPLLSDHLEEGLSQFGFSCEDFEIGRL</sequence>
<proteinExistence type="predicted"/>
<dbReference type="AlphaFoldDB" id="A0A512N969"/>
<keyword evidence="2" id="KW-1185">Reference proteome</keyword>
<accession>A0A512N969</accession>
<dbReference type="Pfam" id="PF12616">
    <property type="entry name" value="DUF3775"/>
    <property type="match status" value="1"/>
</dbReference>
<dbReference type="EMBL" id="BKAJ01000038">
    <property type="protein sequence ID" value="GEP55473.1"/>
    <property type="molecule type" value="Genomic_DNA"/>
</dbReference>
<evidence type="ECO:0000313" key="1">
    <source>
        <dbReference type="EMBL" id="GEP55473.1"/>
    </source>
</evidence>
<name>A0A512N969_9HYPH</name>
<comment type="caution">
    <text evidence="1">The sequence shown here is derived from an EMBL/GenBank/DDBJ whole genome shotgun (WGS) entry which is preliminary data.</text>
</comment>
<evidence type="ECO:0008006" key="3">
    <source>
        <dbReference type="Google" id="ProtNLM"/>
    </source>
</evidence>
<gene>
    <name evidence="1" type="ORF">RSO01_26390</name>
</gene>
<dbReference type="InterPro" id="IPR022254">
    <property type="entry name" value="DUF3775"/>
</dbReference>
<protein>
    <recommendedName>
        <fullName evidence="3">DUF3775 domain-containing protein</fullName>
    </recommendedName>
</protein>
<evidence type="ECO:0000313" key="2">
    <source>
        <dbReference type="Proteomes" id="UP000321058"/>
    </source>
</evidence>
<dbReference type="Proteomes" id="UP000321058">
    <property type="component" value="Unassembled WGS sequence"/>
</dbReference>
<dbReference type="OrthoDB" id="5641374at2"/>
<organism evidence="1 2">
    <name type="scientific">Reyranella soli</name>
    <dbReference type="NCBI Taxonomy" id="1230389"/>
    <lineage>
        <taxon>Bacteria</taxon>
        <taxon>Pseudomonadati</taxon>
        <taxon>Pseudomonadota</taxon>
        <taxon>Alphaproteobacteria</taxon>
        <taxon>Hyphomicrobiales</taxon>
        <taxon>Reyranellaceae</taxon>
        <taxon>Reyranella</taxon>
    </lineage>
</organism>
<reference evidence="1 2" key="1">
    <citation type="submission" date="2019-07" db="EMBL/GenBank/DDBJ databases">
        <title>Whole genome shotgun sequence of Reyranella soli NBRC 108950.</title>
        <authorList>
            <person name="Hosoyama A."/>
            <person name="Uohara A."/>
            <person name="Ohji S."/>
            <person name="Ichikawa N."/>
        </authorList>
    </citation>
    <scope>NUCLEOTIDE SEQUENCE [LARGE SCALE GENOMIC DNA]</scope>
    <source>
        <strain evidence="1 2">NBRC 108950</strain>
    </source>
</reference>
<dbReference type="RefSeq" id="WP_147149558.1">
    <property type="nucleotide sequence ID" value="NZ_BKAJ01000038.1"/>
</dbReference>